<gene>
    <name evidence="1" type="ORF">Pmani_037306</name>
</gene>
<evidence type="ECO:0000313" key="1">
    <source>
        <dbReference type="EMBL" id="KAK4289739.1"/>
    </source>
</evidence>
<accession>A0AAE1NIN4</accession>
<comment type="caution">
    <text evidence="1">The sequence shown here is derived from an EMBL/GenBank/DDBJ whole genome shotgun (WGS) entry which is preliminary data.</text>
</comment>
<organism evidence="1 2">
    <name type="scientific">Petrolisthes manimaculis</name>
    <dbReference type="NCBI Taxonomy" id="1843537"/>
    <lineage>
        <taxon>Eukaryota</taxon>
        <taxon>Metazoa</taxon>
        <taxon>Ecdysozoa</taxon>
        <taxon>Arthropoda</taxon>
        <taxon>Crustacea</taxon>
        <taxon>Multicrustacea</taxon>
        <taxon>Malacostraca</taxon>
        <taxon>Eumalacostraca</taxon>
        <taxon>Eucarida</taxon>
        <taxon>Decapoda</taxon>
        <taxon>Pleocyemata</taxon>
        <taxon>Anomura</taxon>
        <taxon>Galatheoidea</taxon>
        <taxon>Porcellanidae</taxon>
        <taxon>Petrolisthes</taxon>
    </lineage>
</organism>
<protein>
    <submittedName>
        <fullName evidence="1">Uncharacterized protein</fullName>
    </submittedName>
</protein>
<reference evidence="1" key="1">
    <citation type="submission" date="2023-11" db="EMBL/GenBank/DDBJ databases">
        <title>Genome assemblies of two species of porcelain crab, Petrolisthes cinctipes and Petrolisthes manimaculis (Anomura: Porcellanidae).</title>
        <authorList>
            <person name="Angst P."/>
        </authorList>
    </citation>
    <scope>NUCLEOTIDE SEQUENCE</scope>
    <source>
        <strain evidence="1">PB745_02</strain>
        <tissue evidence="1">Gill</tissue>
    </source>
</reference>
<sequence length="161" mass="18314">MVEEKVEGEVVLVMVVEGKVERWWKRRWWWKERWGDGGREGGRGGGGREDRSKGGEMVVEEGAEWRYMKYLYPLECEKMKLSNPAELQCAIDGNRREGRRSSYGTYGDPVQSPLLPLQSLQSLQSLQNPLGLMPRPQLNGNGTAHPLAPQDYLLGECHVDL</sequence>
<dbReference type="Proteomes" id="UP001292094">
    <property type="component" value="Unassembled WGS sequence"/>
</dbReference>
<proteinExistence type="predicted"/>
<keyword evidence="2" id="KW-1185">Reference proteome</keyword>
<dbReference type="EMBL" id="JAWZYT010005738">
    <property type="protein sequence ID" value="KAK4289739.1"/>
    <property type="molecule type" value="Genomic_DNA"/>
</dbReference>
<dbReference type="AlphaFoldDB" id="A0AAE1NIN4"/>
<evidence type="ECO:0000313" key="2">
    <source>
        <dbReference type="Proteomes" id="UP001292094"/>
    </source>
</evidence>
<name>A0AAE1NIN4_9EUCA</name>